<dbReference type="AlphaFoldDB" id="A0AAN8AYY5"/>
<gene>
    <name evidence="2" type="ORF">CesoFtcFv8_027680</name>
</gene>
<evidence type="ECO:0000313" key="3">
    <source>
        <dbReference type="Proteomes" id="UP001335648"/>
    </source>
</evidence>
<dbReference type="Proteomes" id="UP001335648">
    <property type="component" value="Unassembled WGS sequence"/>
</dbReference>
<name>A0AAN8AYY5_9TELE</name>
<sequence length="70" mass="7600">MLRVYILVAVTRKASTPMKPPLEPVQRQNAGASRRERSAHSAVCAGRMADVFVDNSSEPPYGPSASLLLF</sequence>
<accession>A0AAN8AYY5</accession>
<dbReference type="EMBL" id="JAULUE010002069">
    <property type="protein sequence ID" value="KAK5875168.1"/>
    <property type="molecule type" value="Genomic_DNA"/>
</dbReference>
<reference evidence="2 3" key="1">
    <citation type="journal article" date="2023" name="Mol. Biol. Evol.">
        <title>Genomics of Secondarily Temperate Adaptation in the Only Non-Antarctic Icefish.</title>
        <authorList>
            <person name="Rivera-Colon A.G."/>
            <person name="Rayamajhi N."/>
            <person name="Minhas B.F."/>
            <person name="Madrigal G."/>
            <person name="Bilyk K.T."/>
            <person name="Yoon V."/>
            <person name="Hune M."/>
            <person name="Gregory S."/>
            <person name="Cheng C.H.C."/>
            <person name="Catchen J.M."/>
        </authorList>
    </citation>
    <scope>NUCLEOTIDE SEQUENCE [LARGE SCALE GENOMIC DNA]</scope>
    <source>
        <strain evidence="2">JC2023a</strain>
    </source>
</reference>
<proteinExistence type="predicted"/>
<feature type="region of interest" description="Disordered" evidence="1">
    <location>
        <begin position="17"/>
        <end position="39"/>
    </location>
</feature>
<keyword evidence="3" id="KW-1185">Reference proteome</keyword>
<organism evidence="2 3">
    <name type="scientific">Champsocephalus esox</name>
    <name type="common">pike icefish</name>
    <dbReference type="NCBI Taxonomy" id="159716"/>
    <lineage>
        <taxon>Eukaryota</taxon>
        <taxon>Metazoa</taxon>
        <taxon>Chordata</taxon>
        <taxon>Craniata</taxon>
        <taxon>Vertebrata</taxon>
        <taxon>Euteleostomi</taxon>
        <taxon>Actinopterygii</taxon>
        <taxon>Neopterygii</taxon>
        <taxon>Teleostei</taxon>
        <taxon>Neoteleostei</taxon>
        <taxon>Acanthomorphata</taxon>
        <taxon>Eupercaria</taxon>
        <taxon>Perciformes</taxon>
        <taxon>Notothenioidei</taxon>
        <taxon>Channichthyidae</taxon>
        <taxon>Champsocephalus</taxon>
    </lineage>
</organism>
<protein>
    <submittedName>
        <fullName evidence="2">Uncharacterized protein</fullName>
    </submittedName>
</protein>
<evidence type="ECO:0000256" key="1">
    <source>
        <dbReference type="SAM" id="MobiDB-lite"/>
    </source>
</evidence>
<evidence type="ECO:0000313" key="2">
    <source>
        <dbReference type="EMBL" id="KAK5875168.1"/>
    </source>
</evidence>
<comment type="caution">
    <text evidence="2">The sequence shown here is derived from an EMBL/GenBank/DDBJ whole genome shotgun (WGS) entry which is preliminary data.</text>
</comment>